<dbReference type="InterPro" id="IPR007222">
    <property type="entry name" value="Sig_recog_particle_rcpt_asu_N"/>
</dbReference>
<comment type="subcellular location">
    <subcellularLocation>
        <location evidence="1">Endoplasmic reticulum membrane</location>
        <topology evidence="1">Peripheral membrane protein</topology>
        <orientation evidence="1">Cytoplasmic side</orientation>
    </subcellularLocation>
</comment>
<dbReference type="Gene3D" id="3.40.50.300">
    <property type="entry name" value="P-loop containing nucleotide triphosphate hydrolases"/>
    <property type="match status" value="1"/>
</dbReference>
<feature type="region of interest" description="Disordered" evidence="8">
    <location>
        <begin position="290"/>
        <end position="312"/>
    </location>
</feature>
<dbReference type="Pfam" id="PF00448">
    <property type="entry name" value="SRP54"/>
    <property type="match status" value="1"/>
</dbReference>
<dbReference type="EMBL" id="VCGU01000458">
    <property type="protein sequence ID" value="TRY64029.1"/>
    <property type="molecule type" value="Genomic_DNA"/>
</dbReference>
<sequence length="561" mass="62352">MLDFFSVFSRGGILLWCFKGAEDIFASDWAQFRPAVNAFIKTVLLQEMASKNCTYESGSLALKYKLDNEFDLVFIAGYQKMLPLYYLDKLLDEIQLRFRDKYLNVLKESNFFHSFDFSAEFQRTLKLVENDAKHSENRRKTEMRTFEDSSKSKKSIASMIEKKDGPGRGSHKRGEDQEATANGLNSSSVDDNKNELDEETRMANLSALQKKLVKKGNKAKSPKADKKGKTKTTWDPFMFGGKGATGEEARNLERGPKEGAHGGINDDHQMAQFVPDSSVIGASATIQQIEEDSSDDDEELLSRKANDTQSGGLWSSLSSLVGSKSLTEKDIEPVIVKMQDHLISKNVASDVAVKLCESVANNLEGKVLGTFSTIHRTVKESLNGSLMKLLTPKRRIDIIRDVMEAKANKRPYVMAFCGVNGVGKSTNLAKICFWLIENKCRVLIAACDTFRAGAVEQLRTHTRRLNNLHPASENGGVPLVELYEKGYGKDAAGIALEAINYARNNRIDVVLVDTAGRMQDNEPLMRALAKLIAVNAPDLVLFVGKLVVSVMLDEARRHGQD</sequence>
<evidence type="ECO:0000256" key="8">
    <source>
        <dbReference type="SAM" id="MobiDB-lite"/>
    </source>
</evidence>
<keyword evidence="3" id="KW-0547">Nucleotide-binding</keyword>
<dbReference type="Proteomes" id="UP000318571">
    <property type="component" value="Chromosome 10"/>
</dbReference>
<evidence type="ECO:0000259" key="11">
    <source>
        <dbReference type="SMART" id="SM00963"/>
    </source>
</evidence>
<dbReference type="SMART" id="SM00963">
    <property type="entry name" value="SRP54_N"/>
    <property type="match status" value="1"/>
</dbReference>
<keyword evidence="6" id="KW-0472">Membrane</keyword>
<dbReference type="SUPFAM" id="SSF47364">
    <property type="entry name" value="Domain of the SRP/SRP receptor G-proteins"/>
    <property type="match status" value="1"/>
</dbReference>
<comment type="caution">
    <text evidence="12">The sequence shown here is derived from an EMBL/GenBank/DDBJ whole genome shotgun (WGS) entry which is preliminary data.</text>
</comment>
<dbReference type="SUPFAM" id="SSF52540">
    <property type="entry name" value="P-loop containing nucleoside triphosphate hydrolases"/>
    <property type="match status" value="1"/>
</dbReference>
<evidence type="ECO:0000256" key="4">
    <source>
        <dbReference type="ARBA" id="ARBA00022824"/>
    </source>
</evidence>
<dbReference type="FunFam" id="3.30.450.60:FF:000021">
    <property type="entry name" value="signal recognition particle receptor subunit alpha isoform X2"/>
    <property type="match status" value="1"/>
</dbReference>
<feature type="compositionally biased region" description="Basic and acidic residues" evidence="8">
    <location>
        <begin position="132"/>
        <end position="151"/>
    </location>
</feature>
<accession>A0A553NF75</accession>
<dbReference type="GO" id="GO:0003924">
    <property type="term" value="F:GTPase activity"/>
    <property type="evidence" value="ECO:0007669"/>
    <property type="project" value="InterPro"/>
</dbReference>
<feature type="region of interest" description="Disordered" evidence="8">
    <location>
        <begin position="132"/>
        <end position="192"/>
    </location>
</feature>
<dbReference type="InterPro" id="IPR042101">
    <property type="entry name" value="SRP54_N_sf"/>
</dbReference>
<feature type="domain" description="SRP54-type proteins GTP-binding" evidence="10">
    <location>
        <begin position="411"/>
        <end position="553"/>
    </location>
</feature>
<dbReference type="InterPro" id="IPR013822">
    <property type="entry name" value="Signal_recog_particl_SRP54_hlx"/>
</dbReference>
<evidence type="ECO:0000256" key="5">
    <source>
        <dbReference type="ARBA" id="ARBA00023134"/>
    </source>
</evidence>
<feature type="region of interest" description="Disordered" evidence="8">
    <location>
        <begin position="211"/>
        <end position="268"/>
    </location>
</feature>
<evidence type="ECO:0000313" key="12">
    <source>
        <dbReference type="EMBL" id="TRY64029.1"/>
    </source>
</evidence>
<proteinExistence type="inferred from homology"/>
<evidence type="ECO:0000256" key="6">
    <source>
        <dbReference type="ARBA" id="ARBA00023136"/>
    </source>
</evidence>
<evidence type="ECO:0000259" key="9">
    <source>
        <dbReference type="SMART" id="SM00382"/>
    </source>
</evidence>
<dbReference type="SMART" id="SM00382">
    <property type="entry name" value="AAA"/>
    <property type="match status" value="1"/>
</dbReference>
<evidence type="ECO:0000256" key="7">
    <source>
        <dbReference type="ARBA" id="ARBA00023170"/>
    </source>
</evidence>
<feature type="compositionally biased region" description="Basic and acidic residues" evidence="8">
    <location>
        <begin position="160"/>
        <end position="176"/>
    </location>
</feature>
<evidence type="ECO:0008006" key="14">
    <source>
        <dbReference type="Google" id="ProtNLM"/>
    </source>
</evidence>
<dbReference type="Pfam" id="PF02881">
    <property type="entry name" value="SRP54_N"/>
    <property type="match status" value="1"/>
</dbReference>
<dbReference type="GO" id="GO:0006886">
    <property type="term" value="P:intracellular protein transport"/>
    <property type="evidence" value="ECO:0007669"/>
    <property type="project" value="InterPro"/>
</dbReference>
<keyword evidence="13" id="KW-1185">Reference proteome</keyword>
<dbReference type="SUPFAM" id="SSF64356">
    <property type="entry name" value="SNARE-like"/>
    <property type="match status" value="1"/>
</dbReference>
<feature type="compositionally biased region" description="Polar residues" evidence="8">
    <location>
        <begin position="179"/>
        <end position="189"/>
    </location>
</feature>
<dbReference type="GO" id="GO:0005785">
    <property type="term" value="C:signal recognition particle receptor complex"/>
    <property type="evidence" value="ECO:0007669"/>
    <property type="project" value="InterPro"/>
</dbReference>
<evidence type="ECO:0000313" key="13">
    <source>
        <dbReference type="Proteomes" id="UP000318571"/>
    </source>
</evidence>
<feature type="domain" description="AAA+ ATPase" evidence="9">
    <location>
        <begin position="410"/>
        <end position="552"/>
    </location>
</feature>
<dbReference type="OMA" id="HLGWIDK"/>
<keyword evidence="5" id="KW-0342">GTP-binding</keyword>
<dbReference type="InterPro" id="IPR003593">
    <property type="entry name" value="AAA+_ATPase"/>
</dbReference>
<dbReference type="InterPro" id="IPR027417">
    <property type="entry name" value="P-loop_NTPase"/>
</dbReference>
<feature type="compositionally biased region" description="Basic and acidic residues" evidence="8">
    <location>
        <begin position="245"/>
        <end position="268"/>
    </location>
</feature>
<dbReference type="InterPro" id="IPR036225">
    <property type="entry name" value="SRP/SRP_N"/>
</dbReference>
<comment type="similarity">
    <text evidence="2">Belongs to the GTP-binding SRP family.</text>
</comment>
<dbReference type="InterPro" id="IPR000897">
    <property type="entry name" value="SRP54_GTPase_dom"/>
</dbReference>
<dbReference type="GO" id="GO:0005047">
    <property type="term" value="F:signal recognition particle binding"/>
    <property type="evidence" value="ECO:0007669"/>
    <property type="project" value="InterPro"/>
</dbReference>
<feature type="compositionally biased region" description="Acidic residues" evidence="8">
    <location>
        <begin position="290"/>
        <end position="299"/>
    </location>
</feature>
<evidence type="ECO:0000256" key="2">
    <source>
        <dbReference type="ARBA" id="ARBA00008531"/>
    </source>
</evidence>
<protein>
    <recommendedName>
        <fullName evidence="14">SRP54-type proteins GTP-binding domain-containing protein</fullName>
    </recommendedName>
</protein>
<evidence type="ECO:0000256" key="3">
    <source>
        <dbReference type="ARBA" id="ARBA00022741"/>
    </source>
</evidence>
<keyword evidence="4" id="KW-0256">Endoplasmic reticulum</keyword>
<organism evidence="12 13">
    <name type="scientific">Tigriopus californicus</name>
    <name type="common">Marine copepod</name>
    <dbReference type="NCBI Taxonomy" id="6832"/>
    <lineage>
        <taxon>Eukaryota</taxon>
        <taxon>Metazoa</taxon>
        <taxon>Ecdysozoa</taxon>
        <taxon>Arthropoda</taxon>
        <taxon>Crustacea</taxon>
        <taxon>Multicrustacea</taxon>
        <taxon>Hexanauplia</taxon>
        <taxon>Copepoda</taxon>
        <taxon>Harpacticoida</taxon>
        <taxon>Harpacticidae</taxon>
        <taxon>Tigriopus</taxon>
    </lineage>
</organism>
<dbReference type="AlphaFoldDB" id="A0A553NF75"/>
<gene>
    <name evidence="12" type="ORF">TCAL_06273</name>
</gene>
<dbReference type="Gene3D" id="3.30.450.60">
    <property type="match status" value="1"/>
</dbReference>
<feature type="compositionally biased region" description="Basic residues" evidence="8">
    <location>
        <begin position="211"/>
        <end position="221"/>
    </location>
</feature>
<dbReference type="InterPro" id="IPR011012">
    <property type="entry name" value="Longin-like_dom_sf"/>
</dbReference>
<dbReference type="GO" id="GO:0005525">
    <property type="term" value="F:GTP binding"/>
    <property type="evidence" value="ECO:0007669"/>
    <property type="project" value="UniProtKB-KW"/>
</dbReference>
<dbReference type="SMART" id="SM00962">
    <property type="entry name" value="SRP54"/>
    <property type="match status" value="1"/>
</dbReference>
<feature type="domain" description="Signal recognition particle SRP54 helical bundle" evidence="11">
    <location>
        <begin position="309"/>
        <end position="390"/>
    </location>
</feature>
<name>A0A553NF75_TIGCA</name>
<dbReference type="Pfam" id="PF04086">
    <property type="entry name" value="SRP-alpha_N"/>
    <property type="match status" value="1"/>
</dbReference>
<evidence type="ECO:0000259" key="10">
    <source>
        <dbReference type="SMART" id="SM00962"/>
    </source>
</evidence>
<dbReference type="GO" id="GO:0006614">
    <property type="term" value="P:SRP-dependent cotranslational protein targeting to membrane"/>
    <property type="evidence" value="ECO:0007669"/>
    <property type="project" value="InterPro"/>
</dbReference>
<dbReference type="PANTHER" id="PTHR43134:SF1">
    <property type="entry name" value="SIGNAL RECOGNITION PARTICLE RECEPTOR SUBUNIT ALPHA"/>
    <property type="match status" value="1"/>
</dbReference>
<reference evidence="12 13" key="1">
    <citation type="journal article" date="2018" name="Nat. Ecol. Evol.">
        <title>Genomic signatures of mitonuclear coevolution across populations of Tigriopus californicus.</title>
        <authorList>
            <person name="Barreto F.S."/>
            <person name="Watson E.T."/>
            <person name="Lima T.G."/>
            <person name="Willett C.S."/>
            <person name="Edmands S."/>
            <person name="Li W."/>
            <person name="Burton R.S."/>
        </authorList>
    </citation>
    <scope>NUCLEOTIDE SEQUENCE [LARGE SCALE GENOMIC DNA]</scope>
    <source>
        <strain evidence="12 13">San Diego</strain>
    </source>
</reference>
<keyword evidence="7" id="KW-0675">Receptor</keyword>
<dbReference type="STRING" id="6832.A0A553NF75"/>
<dbReference type="Gene3D" id="1.20.120.140">
    <property type="entry name" value="Signal recognition particle SRP54, nucleotide-binding domain"/>
    <property type="match status" value="1"/>
</dbReference>
<dbReference type="CDD" id="cd14826">
    <property type="entry name" value="SR_alpha_SRX"/>
    <property type="match status" value="1"/>
</dbReference>
<evidence type="ECO:0000256" key="1">
    <source>
        <dbReference type="ARBA" id="ARBA00004397"/>
    </source>
</evidence>
<dbReference type="PANTHER" id="PTHR43134">
    <property type="entry name" value="SIGNAL RECOGNITION PARTICLE RECEPTOR SUBUNIT ALPHA"/>
    <property type="match status" value="1"/>
</dbReference>